<evidence type="ECO:0000313" key="1">
    <source>
        <dbReference type="EMBL" id="PWN48011.1"/>
    </source>
</evidence>
<organism evidence="1 2">
    <name type="scientific">Violaceomyces palustris</name>
    <dbReference type="NCBI Taxonomy" id="1673888"/>
    <lineage>
        <taxon>Eukaryota</taxon>
        <taxon>Fungi</taxon>
        <taxon>Dikarya</taxon>
        <taxon>Basidiomycota</taxon>
        <taxon>Ustilaginomycotina</taxon>
        <taxon>Ustilaginomycetes</taxon>
        <taxon>Violaceomycetales</taxon>
        <taxon>Violaceomycetaceae</taxon>
        <taxon>Violaceomyces</taxon>
    </lineage>
</organism>
<dbReference type="EMBL" id="KZ820286">
    <property type="protein sequence ID" value="PWN48011.1"/>
    <property type="molecule type" value="Genomic_DNA"/>
</dbReference>
<reference evidence="1 2" key="1">
    <citation type="journal article" date="2018" name="Mol. Biol. Evol.">
        <title>Broad Genomic Sampling Reveals a Smut Pathogenic Ancestry of the Fungal Clade Ustilaginomycotina.</title>
        <authorList>
            <person name="Kijpornyongpan T."/>
            <person name="Mondo S.J."/>
            <person name="Barry K."/>
            <person name="Sandor L."/>
            <person name="Lee J."/>
            <person name="Lipzen A."/>
            <person name="Pangilinan J."/>
            <person name="LaButti K."/>
            <person name="Hainaut M."/>
            <person name="Henrissat B."/>
            <person name="Grigoriev I.V."/>
            <person name="Spatafora J.W."/>
            <person name="Aime M.C."/>
        </authorList>
    </citation>
    <scope>NUCLEOTIDE SEQUENCE [LARGE SCALE GENOMIC DNA]</scope>
    <source>
        <strain evidence="1 2">SA 807</strain>
    </source>
</reference>
<proteinExistence type="predicted"/>
<keyword evidence="2" id="KW-1185">Reference proteome</keyword>
<dbReference type="Proteomes" id="UP000245626">
    <property type="component" value="Unassembled WGS sequence"/>
</dbReference>
<protein>
    <submittedName>
        <fullName evidence="1">Uncharacterized protein</fullName>
    </submittedName>
</protein>
<evidence type="ECO:0000313" key="2">
    <source>
        <dbReference type="Proteomes" id="UP000245626"/>
    </source>
</evidence>
<name>A0ACD0NQC3_9BASI</name>
<accession>A0ACD0NQC3</accession>
<sequence length="294" mass="30925">MVHGLHQVRQTPGPISPLGIGLGAPDLQALPFPAVQGIVSRLSLMEDWASLRCVGGWPGRRISEALLALQSLVIRLLVRQEARELADVGPRVVSVKGGIEGEPDFGPFFVGPGVTLGERPSETEDVVSVLVVVATSSVSVLKVVVVDLLVVPVEVLILVVDFILVVLEIVILYVNVAPTHDLEVGLHHGVAETFASVGEDLIDPGPSLVSVIRVISEVPAPAVVIELVQVSFAAMILKIVPRFGPLTTKGIDQAPQRPAHAGEIGGVGHLRPSTQAIEHAGGRAESCKPNQTCP</sequence>
<gene>
    <name evidence="1" type="ORF">IE53DRAFT_364235</name>
</gene>